<dbReference type="InterPro" id="IPR021994">
    <property type="entry name" value="DUF3592"/>
</dbReference>
<dbReference type="EMBL" id="AP022642">
    <property type="protein sequence ID" value="BCA28159.1"/>
    <property type="molecule type" value="Genomic_DNA"/>
</dbReference>
<accession>A0A679GKQ6</accession>
<feature type="domain" description="DUF3592" evidence="1">
    <location>
        <begin position="32"/>
        <end position="113"/>
    </location>
</feature>
<dbReference type="AlphaFoldDB" id="A0A679GKQ6"/>
<protein>
    <recommendedName>
        <fullName evidence="1">DUF3592 domain-containing protein</fullName>
    </recommendedName>
</protein>
<organism evidence="2 3">
    <name type="scientific">Metapseudomonas otitidis</name>
    <dbReference type="NCBI Taxonomy" id="319939"/>
    <lineage>
        <taxon>Bacteria</taxon>
        <taxon>Pseudomonadati</taxon>
        <taxon>Pseudomonadota</taxon>
        <taxon>Gammaproteobacteria</taxon>
        <taxon>Pseudomonadales</taxon>
        <taxon>Pseudomonadaceae</taxon>
        <taxon>Metapseudomonas</taxon>
    </lineage>
</organism>
<reference evidence="2 3" key="1">
    <citation type="journal article" date="2020" name="Microbiol. Resour. Announc.">
        <title>Complete genome sequence of Pseudomonas otitidis strain MrB4, isolated from Lake Biwa in Japan.</title>
        <authorList>
            <person name="Miyazaki K."/>
            <person name="Hase E."/>
            <person name="Maruya T."/>
        </authorList>
    </citation>
    <scope>NUCLEOTIDE SEQUENCE [LARGE SCALE GENOMIC DNA]</scope>
    <source>
        <strain evidence="2 3">MrB4</strain>
    </source>
</reference>
<sequence length="117" mass="13199">MKIGTFIKAGAWTAALFFGVKEILTLQSWTETSATVTTISYSRHSDSKRLGGGYYTVFIDVAYEVKGTHYTDRSSTDISLASLQTYLKLYKPGTRMKLKYDPKEPWESEVITPGWRG</sequence>
<evidence type="ECO:0000313" key="2">
    <source>
        <dbReference type="EMBL" id="BCA28159.1"/>
    </source>
</evidence>
<dbReference type="RefSeq" id="WP_172433230.1">
    <property type="nucleotide sequence ID" value="NZ_AP022642.1"/>
</dbReference>
<dbReference type="KEGG" id="poj:PtoMrB4_21360"/>
<dbReference type="Proteomes" id="UP000501237">
    <property type="component" value="Chromosome"/>
</dbReference>
<evidence type="ECO:0000313" key="3">
    <source>
        <dbReference type="Proteomes" id="UP000501237"/>
    </source>
</evidence>
<evidence type="ECO:0000259" key="1">
    <source>
        <dbReference type="Pfam" id="PF12158"/>
    </source>
</evidence>
<dbReference type="Pfam" id="PF12158">
    <property type="entry name" value="DUF3592"/>
    <property type="match status" value="1"/>
</dbReference>
<name>A0A679GKQ6_9GAMM</name>
<proteinExistence type="predicted"/>
<gene>
    <name evidence="2" type="ORF">PtoMrB4_21360</name>
</gene>
<dbReference type="GeneID" id="57397357"/>